<dbReference type="CDD" id="cd01095">
    <property type="entry name" value="Nitrilotriacetate_monoxgenase"/>
    <property type="match status" value="1"/>
</dbReference>
<dbReference type="InterPro" id="IPR036661">
    <property type="entry name" value="Luciferase-like_sf"/>
</dbReference>
<keyword evidence="2" id="KW-0288">FMN</keyword>
<dbReference type="EMBL" id="JAPWIJ010000001">
    <property type="protein sequence ID" value="MCZ4517512.1"/>
    <property type="molecule type" value="Genomic_DNA"/>
</dbReference>
<evidence type="ECO:0000256" key="4">
    <source>
        <dbReference type="ARBA" id="ARBA00023033"/>
    </source>
</evidence>
<evidence type="ECO:0000256" key="3">
    <source>
        <dbReference type="ARBA" id="ARBA00023002"/>
    </source>
</evidence>
<dbReference type="InterPro" id="IPR051260">
    <property type="entry name" value="Diverse_substr_monoxygenases"/>
</dbReference>
<dbReference type="Proteomes" id="UP001081071">
    <property type="component" value="Unassembled WGS sequence"/>
</dbReference>
<name>A0ABT4M970_9NOCA</name>
<dbReference type="PANTHER" id="PTHR30011:SF16">
    <property type="entry name" value="C2H2 FINGER DOMAIN TRANSCRIPTION FACTOR (EUROFUNG)-RELATED"/>
    <property type="match status" value="1"/>
</dbReference>
<protein>
    <submittedName>
        <fullName evidence="7">LLM class flavin-dependent oxidoreductase</fullName>
    </submittedName>
</protein>
<evidence type="ECO:0000256" key="5">
    <source>
        <dbReference type="ARBA" id="ARBA00033748"/>
    </source>
</evidence>
<dbReference type="Gene3D" id="3.20.20.30">
    <property type="entry name" value="Luciferase-like domain"/>
    <property type="match status" value="1"/>
</dbReference>
<evidence type="ECO:0000256" key="2">
    <source>
        <dbReference type="ARBA" id="ARBA00022643"/>
    </source>
</evidence>
<comment type="similarity">
    <text evidence="5">Belongs to the NtaA/SnaA/DszA monooxygenase family.</text>
</comment>
<organism evidence="7 8">
    <name type="scientific">Rhodococcus ruber</name>
    <dbReference type="NCBI Taxonomy" id="1830"/>
    <lineage>
        <taxon>Bacteria</taxon>
        <taxon>Bacillati</taxon>
        <taxon>Actinomycetota</taxon>
        <taxon>Actinomycetes</taxon>
        <taxon>Mycobacteriales</taxon>
        <taxon>Nocardiaceae</taxon>
        <taxon>Rhodococcus</taxon>
    </lineage>
</organism>
<proteinExistence type="inferred from homology"/>
<dbReference type="NCBIfam" id="TIGR03860">
    <property type="entry name" value="FMN_nitrolo"/>
    <property type="match status" value="1"/>
</dbReference>
<keyword evidence="1" id="KW-0285">Flavoprotein</keyword>
<evidence type="ECO:0000259" key="6">
    <source>
        <dbReference type="Pfam" id="PF00296"/>
    </source>
</evidence>
<dbReference type="PANTHER" id="PTHR30011">
    <property type="entry name" value="ALKANESULFONATE MONOOXYGENASE-RELATED"/>
    <property type="match status" value="1"/>
</dbReference>
<feature type="domain" description="Luciferase-like" evidence="6">
    <location>
        <begin position="15"/>
        <end position="377"/>
    </location>
</feature>
<evidence type="ECO:0000256" key="1">
    <source>
        <dbReference type="ARBA" id="ARBA00022630"/>
    </source>
</evidence>
<gene>
    <name evidence="7" type="ORF">O4220_03220</name>
</gene>
<evidence type="ECO:0000313" key="7">
    <source>
        <dbReference type="EMBL" id="MCZ4517512.1"/>
    </source>
</evidence>
<sequence length="422" mass="45909">MHLNAFLYGCGHHSAAWRHPDSRVEDLGNISYYEELAQLAERGKFDAVFFADGHSVRDPAGAGTWFLEPITALSAMARATTHIGLVTTVSSTFYTPFHAARMLASLDHISGGRAGWNVVTSMFDAEARNHGMDVIPAREERYARAEEFVDTALALWDSWDADALTLDRAGAYADPAKVHAIDHDGKHFRVDGPLTVPRSPQGRPVLFQAGASGPGRDLAAQYAEAIYAVAYDLVAAQSYYEDVKSRIDRAGRDSAAVGIMPGLVTYIGSTMDEARRKKAELDQLLPTEQSLAMLSTFIGQDCAAWELDEPVPALPPASEFTGPQGRYETILRIVEKDAPTVRELLGTLAAGGGHATMIGTPESIADEMESWIGRGADGFNLMCPRYPDSLVDFVNQVVPILQQRSLFRADYAASTLRGHLAH</sequence>
<dbReference type="Pfam" id="PF00296">
    <property type="entry name" value="Bac_luciferase"/>
    <property type="match status" value="1"/>
</dbReference>
<accession>A0ABT4M970</accession>
<dbReference type="InterPro" id="IPR011251">
    <property type="entry name" value="Luciferase-like_dom"/>
</dbReference>
<keyword evidence="3" id="KW-0560">Oxidoreductase</keyword>
<dbReference type="SUPFAM" id="SSF51679">
    <property type="entry name" value="Bacterial luciferase-like"/>
    <property type="match status" value="1"/>
</dbReference>
<dbReference type="InterPro" id="IPR016215">
    <property type="entry name" value="NTA_MOA"/>
</dbReference>
<dbReference type="RefSeq" id="WP_269602119.1">
    <property type="nucleotide sequence ID" value="NZ_JAPWIJ010000001.1"/>
</dbReference>
<keyword evidence="8" id="KW-1185">Reference proteome</keyword>
<keyword evidence="4" id="KW-0503">Monooxygenase</keyword>
<dbReference type="PIRSF" id="PIRSF000337">
    <property type="entry name" value="NTA_MOA"/>
    <property type="match status" value="1"/>
</dbReference>
<reference evidence="7" key="1">
    <citation type="submission" date="2022-12" db="EMBL/GenBank/DDBJ databases">
        <authorList>
            <person name="Krivoruchko A.V."/>
            <person name="Elkin A."/>
        </authorList>
    </citation>
    <scope>NUCLEOTIDE SEQUENCE</scope>
    <source>
        <strain evidence="7">IEGM 1391</strain>
    </source>
</reference>
<evidence type="ECO:0000313" key="8">
    <source>
        <dbReference type="Proteomes" id="UP001081071"/>
    </source>
</evidence>
<comment type="caution">
    <text evidence="7">The sequence shown here is derived from an EMBL/GenBank/DDBJ whole genome shotgun (WGS) entry which is preliminary data.</text>
</comment>